<dbReference type="Proteomes" id="UP000522663">
    <property type="component" value="Unassembled WGS sequence"/>
</dbReference>
<name>A0A7K9Z0S1_9GALL</name>
<protein>
    <submittedName>
        <fullName evidence="2">EFC12 protein</fullName>
    </submittedName>
</protein>
<dbReference type="PANTHER" id="PTHR47225">
    <property type="entry name" value="EF-HAND CALCIUM-BINDING DOMAIN-CONTAINING PROTEIN 12"/>
    <property type="match status" value="1"/>
</dbReference>
<proteinExistence type="predicted"/>
<feature type="non-terminal residue" evidence="2">
    <location>
        <position position="1"/>
    </location>
</feature>
<dbReference type="PANTHER" id="PTHR47225:SF1">
    <property type="entry name" value="EF-HAND CALCIUM-BINDING DOMAIN-CONTAINING PROTEIN 12"/>
    <property type="match status" value="1"/>
</dbReference>
<evidence type="ECO:0000313" key="3">
    <source>
        <dbReference type="Proteomes" id="UP000522663"/>
    </source>
</evidence>
<feature type="region of interest" description="Disordered" evidence="1">
    <location>
        <begin position="194"/>
        <end position="262"/>
    </location>
</feature>
<feature type="non-terminal residue" evidence="2">
    <location>
        <position position="433"/>
    </location>
</feature>
<feature type="region of interest" description="Disordered" evidence="1">
    <location>
        <begin position="80"/>
        <end position="99"/>
    </location>
</feature>
<keyword evidence="3" id="KW-1185">Reference proteome</keyword>
<evidence type="ECO:0000313" key="2">
    <source>
        <dbReference type="EMBL" id="NXJ13391.1"/>
    </source>
</evidence>
<organism evidence="2 3">
    <name type="scientific">Odontophorus gujanensis</name>
    <name type="common">marbled wood quail</name>
    <dbReference type="NCBI Taxonomy" id="886794"/>
    <lineage>
        <taxon>Eukaryota</taxon>
        <taxon>Metazoa</taxon>
        <taxon>Chordata</taxon>
        <taxon>Craniata</taxon>
        <taxon>Vertebrata</taxon>
        <taxon>Euteleostomi</taxon>
        <taxon>Archelosauria</taxon>
        <taxon>Archosauria</taxon>
        <taxon>Dinosauria</taxon>
        <taxon>Saurischia</taxon>
        <taxon>Theropoda</taxon>
        <taxon>Coelurosauria</taxon>
        <taxon>Aves</taxon>
        <taxon>Neognathae</taxon>
        <taxon>Galloanserae</taxon>
        <taxon>Galliformes</taxon>
        <taxon>Odontophoridae</taxon>
        <taxon>Odontophorus</taxon>
    </lineage>
</organism>
<feature type="compositionally biased region" description="Polar residues" evidence="1">
    <location>
        <begin position="200"/>
        <end position="209"/>
    </location>
</feature>
<accession>A0A7K9Z0S1</accession>
<evidence type="ECO:0000256" key="1">
    <source>
        <dbReference type="SAM" id="MobiDB-lite"/>
    </source>
</evidence>
<sequence length="433" mass="50194">PQMASTEGRQDKETFSFPVVTSHPEDDPQYLLARIQETKLFFSQLDKCTDIEKWLRNKSPHTYLERRVWERIKARKAERKAMKDSLGDSKRASSQPQKKAKIPLCPLYPQALVTLHNLLHKQKTTLVNVFKKAGMERKNIYRADFIKVIKQTNIPISEQDLEDIIIFLTAPKRGKYTTTEKLMESQKEWLEIKRKESRQTTRATCKTATSPPPPEVKDKELDPTTPLEVTPVHGEPEQGHLTDDTAEETSGSRTQKAIKRQEMKKVLKERSHLGKSGEDLDKHCFPSTMGGDRGKLIDQYRRKVAVSYQNCSKLCKERSINLSDPVLQKGLLHPDDIVIQEGKHLKKIRQPGGYYSSRLDDESSLLRSEDAAGDLSKEDFYKMICREKRETRNDNMFWPGHLLDKIRLCIPEERTDRTHPLFSCVRRPTYWHI</sequence>
<feature type="region of interest" description="Disordered" evidence="1">
    <location>
        <begin position="1"/>
        <end position="24"/>
    </location>
</feature>
<dbReference type="InterPro" id="IPR042847">
    <property type="entry name" value="EFC12"/>
</dbReference>
<dbReference type="OrthoDB" id="125906at2759"/>
<dbReference type="AlphaFoldDB" id="A0A7K9Z0S1"/>
<feature type="compositionally biased region" description="Basic and acidic residues" evidence="1">
    <location>
        <begin position="80"/>
        <end position="91"/>
    </location>
</feature>
<dbReference type="EMBL" id="VXAB01010902">
    <property type="protein sequence ID" value="NXJ13391.1"/>
    <property type="molecule type" value="Genomic_DNA"/>
</dbReference>
<reference evidence="2 3" key="1">
    <citation type="submission" date="2019-09" db="EMBL/GenBank/DDBJ databases">
        <title>Bird 10,000 Genomes (B10K) Project - Family phase.</title>
        <authorList>
            <person name="Zhang G."/>
        </authorList>
    </citation>
    <scope>NUCLEOTIDE SEQUENCE [LARGE SCALE GENOMIC DNA]</scope>
    <source>
        <strain evidence="2">B10K-DU-001-53</strain>
        <tissue evidence="2">Muscle</tissue>
    </source>
</reference>
<comment type="caution">
    <text evidence="2">The sequence shown here is derived from an EMBL/GenBank/DDBJ whole genome shotgun (WGS) entry which is preliminary data.</text>
</comment>
<gene>
    <name evidence="2" type="primary">Efcab12</name>
    <name evidence="2" type="ORF">ODOGUJ_R07530</name>
</gene>
<feature type="compositionally biased region" description="Basic and acidic residues" evidence="1">
    <location>
        <begin position="234"/>
        <end position="243"/>
    </location>
</feature>